<dbReference type="Proteomes" id="UP001433638">
    <property type="component" value="Unassembled WGS sequence"/>
</dbReference>
<evidence type="ECO:0000256" key="4">
    <source>
        <dbReference type="PROSITE-ProRule" id="PRU00473"/>
    </source>
</evidence>
<gene>
    <name evidence="6" type="ORF">ABNW52_06675</name>
</gene>
<keyword evidence="7" id="KW-1185">Reference proteome</keyword>
<dbReference type="InterPro" id="IPR050330">
    <property type="entry name" value="Bact_OuterMem_StrucFunc"/>
</dbReference>
<dbReference type="EMBL" id="JBEFLD010000003">
    <property type="protein sequence ID" value="MEQ6290293.1"/>
    <property type="molecule type" value="Genomic_DNA"/>
</dbReference>
<name>A0ABV1M271_9NEIS</name>
<dbReference type="PANTHER" id="PTHR30329:SF21">
    <property type="entry name" value="LIPOPROTEIN YIAD-RELATED"/>
    <property type="match status" value="1"/>
</dbReference>
<organism evidence="6 7">
    <name type="scientific">Vogesella oryzagri</name>
    <dbReference type="NCBI Taxonomy" id="3160864"/>
    <lineage>
        <taxon>Bacteria</taxon>
        <taxon>Pseudomonadati</taxon>
        <taxon>Pseudomonadota</taxon>
        <taxon>Betaproteobacteria</taxon>
        <taxon>Neisseriales</taxon>
        <taxon>Chromobacteriaceae</taxon>
        <taxon>Vogesella</taxon>
    </lineage>
</organism>
<dbReference type="SUPFAM" id="SSF103088">
    <property type="entry name" value="OmpA-like"/>
    <property type="match status" value="1"/>
</dbReference>
<dbReference type="RefSeq" id="WP_349585658.1">
    <property type="nucleotide sequence ID" value="NZ_JBEFLD010000003.1"/>
</dbReference>
<evidence type="ECO:0000313" key="6">
    <source>
        <dbReference type="EMBL" id="MEQ6290293.1"/>
    </source>
</evidence>
<comment type="subcellular location">
    <subcellularLocation>
        <location evidence="1">Cell outer membrane</location>
    </subcellularLocation>
</comment>
<evidence type="ECO:0000256" key="1">
    <source>
        <dbReference type="ARBA" id="ARBA00004442"/>
    </source>
</evidence>
<evidence type="ECO:0000256" key="2">
    <source>
        <dbReference type="ARBA" id="ARBA00023136"/>
    </source>
</evidence>
<dbReference type="PRINTS" id="PR01021">
    <property type="entry name" value="OMPADOMAIN"/>
</dbReference>
<feature type="domain" description="OmpA-like" evidence="5">
    <location>
        <begin position="82"/>
        <end position="196"/>
    </location>
</feature>
<dbReference type="CDD" id="cd07185">
    <property type="entry name" value="OmpA_C-like"/>
    <property type="match status" value="1"/>
</dbReference>
<sequence length="196" mass="20705">MDAAIVVIAIGLAALLHQPAADKVVLLPGPDGAVGRVVISTPQGEQEISHAYQSAAVQQNGRVQTGSESADSVAARYGALLQAQPRRPASYLLYFNTGSDELTAESQTTLVALQQDVATRPVPEILVIGHTDRVGSADANEALSLQRAQMIAALLGQLGVQPKSLEVTGRGERDLLLPTADDVDEPRNRRVEVSVR</sequence>
<accession>A0ABV1M271</accession>
<dbReference type="InterPro" id="IPR006664">
    <property type="entry name" value="OMP_bac"/>
</dbReference>
<evidence type="ECO:0000313" key="7">
    <source>
        <dbReference type="Proteomes" id="UP001433638"/>
    </source>
</evidence>
<dbReference type="InterPro" id="IPR036737">
    <property type="entry name" value="OmpA-like_sf"/>
</dbReference>
<comment type="caution">
    <text evidence="6">The sequence shown here is derived from an EMBL/GenBank/DDBJ whole genome shotgun (WGS) entry which is preliminary data.</text>
</comment>
<keyword evidence="2 4" id="KW-0472">Membrane</keyword>
<evidence type="ECO:0000256" key="3">
    <source>
        <dbReference type="ARBA" id="ARBA00023237"/>
    </source>
</evidence>
<dbReference type="PROSITE" id="PS51123">
    <property type="entry name" value="OMPA_2"/>
    <property type="match status" value="1"/>
</dbReference>
<dbReference type="Pfam" id="PF00691">
    <property type="entry name" value="OmpA"/>
    <property type="match status" value="1"/>
</dbReference>
<dbReference type="Gene3D" id="3.30.1330.60">
    <property type="entry name" value="OmpA-like domain"/>
    <property type="match status" value="1"/>
</dbReference>
<reference evidence="6" key="1">
    <citation type="submission" date="2024-06" db="EMBL/GenBank/DDBJ databases">
        <title>Genome sequence of Vogesella sp. MAHUQ-64.</title>
        <authorList>
            <person name="Huq M.A."/>
        </authorList>
    </citation>
    <scope>NUCLEOTIDE SEQUENCE</scope>
    <source>
        <strain evidence="6">MAHUQ-64</strain>
    </source>
</reference>
<dbReference type="InterPro" id="IPR006665">
    <property type="entry name" value="OmpA-like"/>
</dbReference>
<dbReference type="PANTHER" id="PTHR30329">
    <property type="entry name" value="STATOR ELEMENT OF FLAGELLAR MOTOR COMPLEX"/>
    <property type="match status" value="1"/>
</dbReference>
<keyword evidence="3" id="KW-0998">Cell outer membrane</keyword>
<proteinExistence type="predicted"/>
<evidence type="ECO:0000259" key="5">
    <source>
        <dbReference type="PROSITE" id="PS51123"/>
    </source>
</evidence>
<protein>
    <submittedName>
        <fullName evidence="6">OmpA family protein</fullName>
    </submittedName>
</protein>